<evidence type="ECO:0000313" key="1">
    <source>
        <dbReference type="EMBL" id="GHH15790.1"/>
    </source>
</evidence>
<dbReference type="SUPFAM" id="SSF56235">
    <property type="entry name" value="N-terminal nucleophile aminohydrolases (Ntn hydrolases)"/>
    <property type="match status" value="1"/>
</dbReference>
<keyword evidence="2" id="KW-1185">Reference proteome</keyword>
<protein>
    <submittedName>
        <fullName evidence="1">Uncharacterized protein</fullName>
    </submittedName>
</protein>
<gene>
    <name evidence="1" type="ORF">GCM10008023_19100</name>
</gene>
<organism evidence="1 2">
    <name type="scientific">Sphingomonas glacialis</name>
    <dbReference type="NCBI Taxonomy" id="658225"/>
    <lineage>
        <taxon>Bacteria</taxon>
        <taxon>Pseudomonadati</taxon>
        <taxon>Pseudomonadota</taxon>
        <taxon>Alphaproteobacteria</taxon>
        <taxon>Sphingomonadales</taxon>
        <taxon>Sphingomonadaceae</taxon>
        <taxon>Sphingomonas</taxon>
    </lineage>
</organism>
<reference evidence="2" key="1">
    <citation type="journal article" date="2019" name="Int. J. Syst. Evol. Microbiol.">
        <title>The Global Catalogue of Microorganisms (GCM) 10K type strain sequencing project: providing services to taxonomists for standard genome sequencing and annotation.</title>
        <authorList>
            <consortium name="The Broad Institute Genomics Platform"/>
            <consortium name="The Broad Institute Genome Sequencing Center for Infectious Disease"/>
            <person name="Wu L."/>
            <person name="Ma J."/>
        </authorList>
    </citation>
    <scope>NUCLEOTIDE SEQUENCE [LARGE SCALE GENOMIC DNA]</scope>
    <source>
        <strain evidence="2">CGMCC 1.8957</strain>
    </source>
</reference>
<sequence>MRHTVRSDRGMVTAPHHLAAQAGLAMLRDGRTAANAQKLASCAGSAAPIPRSSSASAGRCAKANGYGSCCLPSIGQAIVLVAATSRSAARKTAQLGRAA</sequence>
<dbReference type="InterPro" id="IPR029055">
    <property type="entry name" value="Ntn_hydrolases_N"/>
</dbReference>
<evidence type="ECO:0000313" key="2">
    <source>
        <dbReference type="Proteomes" id="UP000652430"/>
    </source>
</evidence>
<dbReference type="Proteomes" id="UP000652430">
    <property type="component" value="Unassembled WGS sequence"/>
</dbReference>
<proteinExistence type="predicted"/>
<dbReference type="EMBL" id="BNAQ01000002">
    <property type="protein sequence ID" value="GHH15790.1"/>
    <property type="molecule type" value="Genomic_DNA"/>
</dbReference>
<comment type="caution">
    <text evidence="1">The sequence shown here is derived from an EMBL/GenBank/DDBJ whole genome shotgun (WGS) entry which is preliminary data.</text>
</comment>
<name>A0ABQ3LHN1_9SPHN</name>
<accession>A0ABQ3LHN1</accession>